<organism evidence="1 2">
    <name type="scientific">Tunturiibacter lichenicola</name>
    <dbReference type="NCBI Taxonomy" id="2051959"/>
    <lineage>
        <taxon>Bacteria</taxon>
        <taxon>Pseudomonadati</taxon>
        <taxon>Acidobacteriota</taxon>
        <taxon>Terriglobia</taxon>
        <taxon>Terriglobales</taxon>
        <taxon>Acidobacteriaceae</taxon>
        <taxon>Tunturiibacter</taxon>
    </lineage>
</organism>
<keyword evidence="1" id="KW-0808">Transferase</keyword>
<dbReference type="GO" id="GO:0016301">
    <property type="term" value="F:kinase activity"/>
    <property type="evidence" value="ECO:0007669"/>
    <property type="project" value="UniProtKB-KW"/>
</dbReference>
<proteinExistence type="predicted"/>
<dbReference type="EMBL" id="JACHDZ010000007">
    <property type="protein sequence ID" value="MBB5345726.1"/>
    <property type="molecule type" value="Genomic_DNA"/>
</dbReference>
<dbReference type="AlphaFoldDB" id="A0A7W8JCY6"/>
<evidence type="ECO:0000313" key="1">
    <source>
        <dbReference type="EMBL" id="MBB5345726.1"/>
    </source>
</evidence>
<dbReference type="Proteomes" id="UP000569092">
    <property type="component" value="Unassembled WGS sequence"/>
</dbReference>
<sequence length="147" mass="17149">MLRKKQPPVVKVWLITHPLDISDVWKNRYSSQPQSLGRKVYRAPPNLVALEVSSFKCGHDAPIYGVIEGIIEQSGTPYFSFKDLDENKPIGSIRIRVETIDYFLRRYREDILKRRHIESNIEMQLAVFEQTLRSQPREQYEMAVAGD</sequence>
<evidence type="ECO:0000313" key="2">
    <source>
        <dbReference type="Proteomes" id="UP000569092"/>
    </source>
</evidence>
<gene>
    <name evidence="1" type="ORF">HDF10_003727</name>
</gene>
<name>A0A7W8JCY6_9BACT</name>
<reference evidence="1 2" key="1">
    <citation type="submission" date="2020-08" db="EMBL/GenBank/DDBJ databases">
        <title>Genomic Encyclopedia of Type Strains, Phase IV (KMG-V): Genome sequencing to study the core and pangenomes of soil and plant-associated prokaryotes.</title>
        <authorList>
            <person name="Whitman W."/>
        </authorList>
    </citation>
    <scope>NUCLEOTIDE SEQUENCE [LARGE SCALE GENOMIC DNA]</scope>
    <source>
        <strain evidence="1 2">M8US30</strain>
    </source>
</reference>
<accession>A0A7W8JCY6</accession>
<comment type="caution">
    <text evidence="1">The sequence shown here is derived from an EMBL/GenBank/DDBJ whole genome shotgun (WGS) entry which is preliminary data.</text>
</comment>
<keyword evidence="1" id="KW-0418">Kinase</keyword>
<protein>
    <submittedName>
        <fullName evidence="1">Nucleotide-binding protein (Sugar kinase/HSP70/actin superfamily)</fullName>
    </submittedName>
</protein>